<protein>
    <recommendedName>
        <fullName evidence="2">FCH domain-containing protein</fullName>
    </recommendedName>
</protein>
<gene>
    <name evidence="3" type="ORF">EYC84_011264</name>
</gene>
<keyword evidence="4" id="KW-1185">Reference proteome</keyword>
<proteinExistence type="predicted"/>
<dbReference type="CDD" id="cd07650">
    <property type="entry name" value="F-BAR_Syp1p_like"/>
    <property type="match status" value="1"/>
</dbReference>
<sequence>MDAIDRHEYPAMLDRLQPGAAAKKLNDRVKRINKVNTEIADWLQERWKAEESYAASLRKLARKPLPETGGDLGVFDAPWRKIVNSVESIADAHYNLSDRISKEIEHALRKFATQNREMQGMTTMQGNLSSMAKEFEDAQHASEKLSKKGGKASAQKVENAAAKLQNAEQQWHAQAPFIFESLQALDERRLNHLRDVLTQLETHEADRVERSRVAVEQTLTALLEIDTAHEIRNWSEATTGGRPVTDGAARQLSSAGEGGTGSALPIPPPTPRSTHSAAASDVSKQEGAGESKLKSRFGTMLQRRRQSIHGGFARAPSPNKGFASLNNRNSNSSSGRPTLSPHTSSNNLRDSLPQDTRLSALPESPSNRDSLQPNGNSNGMGQESLSASDSIRPATSNGISSPGMVDLSEVEPPAGPPPSHFQETQKDSEGFLGPSSHERSHITGSTRGPRAKRTSI</sequence>
<feature type="compositionally biased region" description="Low complexity" evidence="1">
    <location>
        <begin position="324"/>
        <end position="334"/>
    </location>
</feature>
<dbReference type="VEuPathDB" id="FungiDB:MFRU_043g00400"/>
<reference evidence="3 4" key="1">
    <citation type="submission" date="2019-06" db="EMBL/GenBank/DDBJ databases">
        <title>Genome Sequence of the Brown Rot Fungal Pathogen Monilinia fructicola.</title>
        <authorList>
            <person name="De Miccolis Angelini R.M."/>
            <person name="Landi L."/>
            <person name="Abate D."/>
            <person name="Pollastro S."/>
            <person name="Romanazzi G."/>
            <person name="Faretra F."/>
        </authorList>
    </citation>
    <scope>NUCLEOTIDE SEQUENCE [LARGE SCALE GENOMIC DNA]</scope>
    <source>
        <strain evidence="3 4">Mfrc123</strain>
    </source>
</reference>
<evidence type="ECO:0000313" key="3">
    <source>
        <dbReference type="EMBL" id="KAA8564320.1"/>
    </source>
</evidence>
<dbReference type="SMART" id="SM00055">
    <property type="entry name" value="FCH"/>
    <property type="match status" value="1"/>
</dbReference>
<dbReference type="Pfam" id="PF00611">
    <property type="entry name" value="FCH"/>
    <property type="match status" value="1"/>
</dbReference>
<feature type="compositionally biased region" description="Polar residues" evidence="1">
    <location>
        <begin position="335"/>
        <end position="357"/>
    </location>
</feature>
<evidence type="ECO:0000313" key="4">
    <source>
        <dbReference type="Proteomes" id="UP000322873"/>
    </source>
</evidence>
<dbReference type="FunFam" id="1.20.1270.60:FF:000102">
    <property type="entry name" value="WGS project CABT00000000 data, contig 2.23"/>
    <property type="match status" value="1"/>
</dbReference>
<feature type="region of interest" description="Disordered" evidence="1">
    <location>
        <begin position="310"/>
        <end position="456"/>
    </location>
</feature>
<name>A0A5M9J748_MONFR</name>
<dbReference type="GO" id="GO:0032153">
    <property type="term" value="C:cell division site"/>
    <property type="evidence" value="ECO:0007669"/>
    <property type="project" value="TreeGrafter"/>
</dbReference>
<feature type="region of interest" description="Disordered" evidence="1">
    <location>
        <begin position="234"/>
        <end position="296"/>
    </location>
</feature>
<comment type="caution">
    <text evidence="3">The sequence shown here is derived from an EMBL/GenBank/DDBJ whole genome shotgun (WGS) entry which is preliminary data.</text>
</comment>
<feature type="compositionally biased region" description="Polar residues" evidence="1">
    <location>
        <begin position="364"/>
        <end position="400"/>
    </location>
</feature>
<dbReference type="Proteomes" id="UP000322873">
    <property type="component" value="Unassembled WGS sequence"/>
</dbReference>
<feature type="domain" description="FCH" evidence="2">
    <location>
        <begin position="14"/>
        <end position="100"/>
    </location>
</feature>
<dbReference type="GO" id="GO:0032185">
    <property type="term" value="P:septin cytoskeleton organization"/>
    <property type="evidence" value="ECO:0007669"/>
    <property type="project" value="TreeGrafter"/>
</dbReference>
<evidence type="ECO:0000259" key="2">
    <source>
        <dbReference type="SMART" id="SM00055"/>
    </source>
</evidence>
<dbReference type="SUPFAM" id="SSF103657">
    <property type="entry name" value="BAR/IMD domain-like"/>
    <property type="match status" value="1"/>
</dbReference>
<dbReference type="InterPro" id="IPR027267">
    <property type="entry name" value="AH/BAR_dom_sf"/>
</dbReference>
<dbReference type="EMBL" id="VICG01000015">
    <property type="protein sequence ID" value="KAA8564320.1"/>
    <property type="molecule type" value="Genomic_DNA"/>
</dbReference>
<dbReference type="GO" id="GO:0005886">
    <property type="term" value="C:plasma membrane"/>
    <property type="evidence" value="ECO:0007669"/>
    <property type="project" value="TreeGrafter"/>
</dbReference>
<evidence type="ECO:0000256" key="1">
    <source>
        <dbReference type="SAM" id="MobiDB-lite"/>
    </source>
</evidence>
<feature type="compositionally biased region" description="Basic and acidic residues" evidence="1">
    <location>
        <begin position="283"/>
        <end position="293"/>
    </location>
</feature>
<dbReference type="InterPro" id="IPR001060">
    <property type="entry name" value="FCH_dom"/>
</dbReference>
<dbReference type="Gene3D" id="1.20.1270.60">
    <property type="entry name" value="Arfaptin homology (AH) domain/BAR domain"/>
    <property type="match status" value="1"/>
</dbReference>
<dbReference type="PANTHER" id="PTHR23065:SF54">
    <property type="entry name" value="SUPPRESSOR OF YEAST PROFILIN DELETION"/>
    <property type="match status" value="1"/>
</dbReference>
<organism evidence="3 4">
    <name type="scientific">Monilinia fructicola</name>
    <name type="common">Brown rot fungus</name>
    <name type="synonym">Ciboria fructicola</name>
    <dbReference type="NCBI Taxonomy" id="38448"/>
    <lineage>
        <taxon>Eukaryota</taxon>
        <taxon>Fungi</taxon>
        <taxon>Dikarya</taxon>
        <taxon>Ascomycota</taxon>
        <taxon>Pezizomycotina</taxon>
        <taxon>Leotiomycetes</taxon>
        <taxon>Helotiales</taxon>
        <taxon>Sclerotiniaceae</taxon>
        <taxon>Monilinia</taxon>
    </lineage>
</organism>
<dbReference type="AlphaFoldDB" id="A0A5M9J748"/>
<dbReference type="PANTHER" id="PTHR23065">
    <property type="entry name" value="PROLINE-SERINE-THREONINE PHOSPHATASE INTERACTING PROTEIN 1"/>
    <property type="match status" value="1"/>
</dbReference>
<dbReference type="GO" id="GO:0030139">
    <property type="term" value="C:endocytic vesicle"/>
    <property type="evidence" value="ECO:0007669"/>
    <property type="project" value="TreeGrafter"/>
</dbReference>
<accession>A0A5M9J748</accession>